<reference evidence="1 2" key="1">
    <citation type="submission" date="2016-12" db="EMBL/GenBank/DDBJ databases">
        <title>Domibacillus sp. SAB 38T whole genome sequencing.</title>
        <authorList>
            <person name="Verma A."/>
            <person name="Ojha A.K."/>
            <person name="Krishnamurthi S."/>
        </authorList>
    </citation>
    <scope>NUCLEOTIDE SEQUENCE [LARGE SCALE GENOMIC DNA]</scope>
    <source>
        <strain evidence="1 2">SAB 38</strain>
    </source>
</reference>
<dbReference type="OrthoDB" id="2376882at2"/>
<organism evidence="1 2">
    <name type="scientific">Domibacillus epiphyticus</name>
    <dbReference type="NCBI Taxonomy" id="1714355"/>
    <lineage>
        <taxon>Bacteria</taxon>
        <taxon>Bacillati</taxon>
        <taxon>Bacillota</taxon>
        <taxon>Bacilli</taxon>
        <taxon>Bacillales</taxon>
        <taxon>Bacillaceae</taxon>
        <taxon>Domibacillus</taxon>
    </lineage>
</organism>
<name>A0A1V2AA87_9BACI</name>
<gene>
    <name evidence="1" type="ORF">BTO28_05110</name>
</gene>
<comment type="caution">
    <text evidence="1">The sequence shown here is derived from an EMBL/GenBank/DDBJ whole genome shotgun (WGS) entry which is preliminary data.</text>
</comment>
<proteinExistence type="predicted"/>
<keyword evidence="2" id="KW-1185">Reference proteome</keyword>
<dbReference type="EMBL" id="MSFI01000008">
    <property type="protein sequence ID" value="OMP67867.1"/>
    <property type="molecule type" value="Genomic_DNA"/>
</dbReference>
<dbReference type="Proteomes" id="UP000188613">
    <property type="component" value="Unassembled WGS sequence"/>
</dbReference>
<dbReference type="AlphaFoldDB" id="A0A1V2AA87"/>
<evidence type="ECO:0008006" key="3">
    <source>
        <dbReference type="Google" id="ProtNLM"/>
    </source>
</evidence>
<protein>
    <recommendedName>
        <fullName evidence="3">YolD-like family protein</fullName>
    </recommendedName>
</protein>
<evidence type="ECO:0000313" key="1">
    <source>
        <dbReference type="EMBL" id="OMP67867.1"/>
    </source>
</evidence>
<sequence>MLYTDRKMGKWQGFMLSEHAEQMRDADNEKKSAFLDVHAKELFDRALIASIYDGKPIEMKMTFGEPFTVIGVVKSVNWEEGYIQISGTSEYFYLKDIVSLDFADARTAD</sequence>
<accession>A0A1V2AA87</accession>
<evidence type="ECO:0000313" key="2">
    <source>
        <dbReference type="Proteomes" id="UP000188613"/>
    </source>
</evidence>
<dbReference type="RefSeq" id="WP_076764470.1">
    <property type="nucleotide sequence ID" value="NZ_MSFI01000008.1"/>
</dbReference>